<evidence type="ECO:0000313" key="2">
    <source>
        <dbReference type="EMBL" id="CAK7339503.1"/>
    </source>
</evidence>
<keyword evidence="3" id="KW-1185">Reference proteome</keyword>
<evidence type="ECO:0000313" key="3">
    <source>
        <dbReference type="Proteomes" id="UP001314170"/>
    </source>
</evidence>
<gene>
    <name evidence="2" type="ORF">DCAF_LOCUS14556</name>
</gene>
<feature type="compositionally biased region" description="Polar residues" evidence="1">
    <location>
        <begin position="19"/>
        <end position="29"/>
    </location>
</feature>
<protein>
    <submittedName>
        <fullName evidence="2">Uncharacterized protein</fullName>
    </submittedName>
</protein>
<accession>A0AAV1RV44</accession>
<feature type="region of interest" description="Disordered" evidence="1">
    <location>
        <begin position="1"/>
        <end position="30"/>
    </location>
</feature>
<feature type="compositionally biased region" description="Basic residues" evidence="1">
    <location>
        <begin position="1"/>
        <end position="11"/>
    </location>
</feature>
<evidence type="ECO:0000256" key="1">
    <source>
        <dbReference type="SAM" id="MobiDB-lite"/>
    </source>
</evidence>
<proteinExistence type="predicted"/>
<name>A0AAV1RV44_9ROSI</name>
<dbReference type="AlphaFoldDB" id="A0AAV1RV44"/>
<dbReference type="Proteomes" id="UP001314170">
    <property type="component" value="Unassembled WGS sequence"/>
</dbReference>
<reference evidence="2 3" key="1">
    <citation type="submission" date="2024-01" db="EMBL/GenBank/DDBJ databases">
        <authorList>
            <person name="Waweru B."/>
        </authorList>
    </citation>
    <scope>NUCLEOTIDE SEQUENCE [LARGE SCALE GENOMIC DNA]</scope>
</reference>
<comment type="caution">
    <text evidence="2">The sequence shown here is derived from an EMBL/GenBank/DDBJ whole genome shotgun (WGS) entry which is preliminary data.</text>
</comment>
<sequence>MTNKIPIRRQKITPAMLSRNPSTSQSGEMTNRIKRETAVHKQKVFFVAQTMNSPTLFNALTYQIRRTTKK</sequence>
<dbReference type="EMBL" id="CAWUPB010001158">
    <property type="protein sequence ID" value="CAK7339503.1"/>
    <property type="molecule type" value="Genomic_DNA"/>
</dbReference>
<organism evidence="2 3">
    <name type="scientific">Dovyalis caffra</name>
    <dbReference type="NCBI Taxonomy" id="77055"/>
    <lineage>
        <taxon>Eukaryota</taxon>
        <taxon>Viridiplantae</taxon>
        <taxon>Streptophyta</taxon>
        <taxon>Embryophyta</taxon>
        <taxon>Tracheophyta</taxon>
        <taxon>Spermatophyta</taxon>
        <taxon>Magnoliopsida</taxon>
        <taxon>eudicotyledons</taxon>
        <taxon>Gunneridae</taxon>
        <taxon>Pentapetalae</taxon>
        <taxon>rosids</taxon>
        <taxon>fabids</taxon>
        <taxon>Malpighiales</taxon>
        <taxon>Salicaceae</taxon>
        <taxon>Flacourtieae</taxon>
        <taxon>Dovyalis</taxon>
    </lineage>
</organism>